<dbReference type="Proteomes" id="UP000641514">
    <property type="component" value="Unassembled WGS sequence"/>
</dbReference>
<organism evidence="1 2">
    <name type="scientific">Hoyosella rhizosphaerae</name>
    <dbReference type="NCBI Taxonomy" id="1755582"/>
    <lineage>
        <taxon>Bacteria</taxon>
        <taxon>Bacillati</taxon>
        <taxon>Actinomycetota</taxon>
        <taxon>Actinomycetes</taxon>
        <taxon>Mycobacteriales</taxon>
        <taxon>Hoyosellaceae</taxon>
        <taxon>Hoyosella</taxon>
    </lineage>
</organism>
<evidence type="ECO:0000313" key="1">
    <source>
        <dbReference type="EMBL" id="GGC57585.1"/>
    </source>
</evidence>
<keyword evidence="2" id="KW-1185">Reference proteome</keyword>
<evidence type="ECO:0000313" key="2">
    <source>
        <dbReference type="Proteomes" id="UP000641514"/>
    </source>
</evidence>
<dbReference type="EMBL" id="BMJH01000001">
    <property type="protein sequence ID" value="GGC57585.1"/>
    <property type="molecule type" value="Genomic_DNA"/>
</dbReference>
<protein>
    <submittedName>
        <fullName evidence="1">Uncharacterized protein</fullName>
    </submittedName>
</protein>
<reference evidence="1" key="2">
    <citation type="submission" date="2020-09" db="EMBL/GenBank/DDBJ databases">
        <authorList>
            <person name="Sun Q."/>
            <person name="Zhou Y."/>
        </authorList>
    </citation>
    <scope>NUCLEOTIDE SEQUENCE</scope>
    <source>
        <strain evidence="1">CGMCC 1.15478</strain>
    </source>
</reference>
<accession>A0A916X9Q6</accession>
<gene>
    <name evidence="1" type="ORF">GCM10011410_07610</name>
</gene>
<dbReference type="AlphaFoldDB" id="A0A916X9Q6"/>
<comment type="caution">
    <text evidence="1">The sequence shown here is derived from an EMBL/GenBank/DDBJ whole genome shotgun (WGS) entry which is preliminary data.</text>
</comment>
<sequence length="93" mass="10173">MFPLAPVYSPARLSRDSANGEFYPSLYLNIADNLRRLMAFEAASEYIDLAKQRISALSSDVYGETIRSAVNEVSNAIRNCDTARRPSTPGGAT</sequence>
<name>A0A916X9Q6_9ACTN</name>
<reference evidence="1" key="1">
    <citation type="journal article" date="2014" name="Int. J. Syst. Evol. Microbiol.">
        <title>Complete genome sequence of Corynebacterium casei LMG S-19264T (=DSM 44701T), isolated from a smear-ripened cheese.</title>
        <authorList>
            <consortium name="US DOE Joint Genome Institute (JGI-PGF)"/>
            <person name="Walter F."/>
            <person name="Albersmeier A."/>
            <person name="Kalinowski J."/>
            <person name="Ruckert C."/>
        </authorList>
    </citation>
    <scope>NUCLEOTIDE SEQUENCE</scope>
    <source>
        <strain evidence="1">CGMCC 1.15478</strain>
    </source>
</reference>
<proteinExistence type="predicted"/>